<keyword evidence="5 6" id="KW-0539">Nucleus</keyword>
<reference evidence="7" key="1">
    <citation type="submission" date="2021-02" db="EMBL/GenBank/DDBJ databases">
        <authorList>
            <person name="Nowell W R."/>
        </authorList>
    </citation>
    <scope>NUCLEOTIDE SEQUENCE</scope>
    <source>
        <strain evidence="7">Ploen Becks lab</strain>
    </source>
</reference>
<evidence type="ECO:0000256" key="4">
    <source>
        <dbReference type="ARBA" id="ARBA00023163"/>
    </source>
</evidence>
<dbReference type="PANTHER" id="PTHR13381">
    <property type="entry name" value="RNA POLYMERASE II HOLOENZYME COMPONENT SRB7"/>
    <property type="match status" value="1"/>
</dbReference>
<keyword evidence="2 6" id="KW-0805">Transcription regulation</keyword>
<evidence type="ECO:0000313" key="8">
    <source>
        <dbReference type="Proteomes" id="UP000663879"/>
    </source>
</evidence>
<comment type="caution">
    <text evidence="7">The sequence shown here is derived from an EMBL/GenBank/DDBJ whole genome shotgun (WGS) entry which is preliminary data.</text>
</comment>
<evidence type="ECO:0000256" key="5">
    <source>
        <dbReference type="ARBA" id="ARBA00023242"/>
    </source>
</evidence>
<dbReference type="InterPro" id="IPR021384">
    <property type="entry name" value="Mediator_Med21"/>
</dbReference>
<evidence type="ECO:0000256" key="1">
    <source>
        <dbReference type="ARBA" id="ARBA00004123"/>
    </source>
</evidence>
<dbReference type="Proteomes" id="UP000663879">
    <property type="component" value="Unassembled WGS sequence"/>
</dbReference>
<dbReference type="Pfam" id="PF11221">
    <property type="entry name" value="Med21"/>
    <property type="match status" value="1"/>
</dbReference>
<keyword evidence="8" id="KW-1185">Reference proteome</keyword>
<dbReference type="GO" id="GO:0003712">
    <property type="term" value="F:transcription coregulator activity"/>
    <property type="evidence" value="ECO:0007669"/>
    <property type="project" value="TreeGrafter"/>
</dbReference>
<sequence length="149" mass="17059">MSDRLSQLQDQVNKLASLFCDATGILQQRAKPSKFENFAESLNRGYEDDDKDKPVDEKSIEDVKIEYAKSITSAAKRIDELIDSLPNEDESNEQLQAQQLRELEIENAIAARQLEYVTKCAENLLQQIQQKISYVAQSQLNFHQEPKDP</sequence>
<proteinExistence type="inferred from homology"/>
<dbReference type="EMBL" id="CAJNOC010000642">
    <property type="protein sequence ID" value="CAF0786291.1"/>
    <property type="molecule type" value="Genomic_DNA"/>
</dbReference>
<dbReference type="OrthoDB" id="526653at2759"/>
<organism evidence="7 8">
    <name type="scientific">Brachionus calyciflorus</name>
    <dbReference type="NCBI Taxonomy" id="104777"/>
    <lineage>
        <taxon>Eukaryota</taxon>
        <taxon>Metazoa</taxon>
        <taxon>Spiralia</taxon>
        <taxon>Gnathifera</taxon>
        <taxon>Rotifera</taxon>
        <taxon>Eurotatoria</taxon>
        <taxon>Monogononta</taxon>
        <taxon>Pseudotrocha</taxon>
        <taxon>Ploima</taxon>
        <taxon>Brachionidae</taxon>
        <taxon>Brachionus</taxon>
    </lineage>
</organism>
<comment type="function">
    <text evidence="6">Component of the Mediator complex, a coactivator involved in the regulated transcription of nearly all RNA polymerase II-dependent genes. Mediator functions as a bridge to convey information from gene-specific regulatory proteins to the basal RNA polymerase II transcription machinery. Mediator is recruited to promoters by direct interactions with regulatory proteins and serves as a scaffold for the assembly of a functional preinitiation complex with RNA polymerase II and the general transcription factors.</text>
</comment>
<evidence type="ECO:0000256" key="6">
    <source>
        <dbReference type="RuleBase" id="RU366036"/>
    </source>
</evidence>
<name>A0A813RWX1_9BILA</name>
<evidence type="ECO:0000256" key="3">
    <source>
        <dbReference type="ARBA" id="ARBA00023159"/>
    </source>
</evidence>
<dbReference type="PANTHER" id="PTHR13381:SF0">
    <property type="entry name" value="MEDIATOR OF RNA POLYMERASE II TRANSCRIPTION SUBUNIT 21"/>
    <property type="match status" value="1"/>
</dbReference>
<dbReference type="AlphaFoldDB" id="A0A813RWX1"/>
<dbReference type="Gene3D" id="6.10.280.10">
    <property type="entry name" value="Mediator complex, subunit Med21"/>
    <property type="match status" value="1"/>
</dbReference>
<comment type="subunit">
    <text evidence="6">Component of the Mediator complex.</text>
</comment>
<dbReference type="GO" id="GO:0006357">
    <property type="term" value="P:regulation of transcription by RNA polymerase II"/>
    <property type="evidence" value="ECO:0007669"/>
    <property type="project" value="TreeGrafter"/>
</dbReference>
<evidence type="ECO:0000313" key="7">
    <source>
        <dbReference type="EMBL" id="CAF0786291.1"/>
    </source>
</evidence>
<dbReference type="GO" id="GO:0016592">
    <property type="term" value="C:mediator complex"/>
    <property type="evidence" value="ECO:0007669"/>
    <property type="project" value="UniProtKB-UniRule"/>
</dbReference>
<protein>
    <recommendedName>
        <fullName evidence="6">Mediator of RNA polymerase II transcription subunit 21</fullName>
    </recommendedName>
</protein>
<keyword evidence="4 6" id="KW-0804">Transcription</keyword>
<evidence type="ECO:0000256" key="2">
    <source>
        <dbReference type="ARBA" id="ARBA00023015"/>
    </source>
</evidence>
<keyword evidence="3 6" id="KW-0010">Activator</keyword>
<gene>
    <name evidence="7" type="ORF">OXX778_LOCUS5734</name>
</gene>
<dbReference type="SUPFAM" id="SSF140718">
    <property type="entry name" value="Mediator hinge subcomplex-like"/>
    <property type="match status" value="1"/>
</dbReference>
<comment type="subcellular location">
    <subcellularLocation>
        <location evidence="1 6">Nucleus</location>
    </subcellularLocation>
</comment>
<accession>A0A813RWX1</accession>
<dbReference type="InterPro" id="IPR037212">
    <property type="entry name" value="Med7/Med21-like"/>
</dbReference>
<comment type="similarity">
    <text evidence="6">Belongs to the Mediator complex subunit 21 family.</text>
</comment>